<gene>
    <name evidence="1" type="ORF">D7M11_14840</name>
</gene>
<name>A0A3B0CH38_9BACL</name>
<dbReference type="AlphaFoldDB" id="A0A3B0CH38"/>
<keyword evidence="2" id="KW-1185">Reference proteome</keyword>
<comment type="caution">
    <text evidence="1">The sequence shown here is derived from an EMBL/GenBank/DDBJ whole genome shotgun (WGS) entry which is preliminary data.</text>
</comment>
<dbReference type="RefSeq" id="WP_120748007.1">
    <property type="nucleotide sequence ID" value="NZ_RBAH01000009.1"/>
</dbReference>
<protein>
    <submittedName>
        <fullName evidence="1">Uncharacterized protein</fullName>
    </submittedName>
</protein>
<dbReference type="EMBL" id="RBAH01000009">
    <property type="protein sequence ID" value="RKN84271.1"/>
    <property type="molecule type" value="Genomic_DNA"/>
</dbReference>
<dbReference type="Proteomes" id="UP000282311">
    <property type="component" value="Unassembled WGS sequence"/>
</dbReference>
<dbReference type="OrthoDB" id="2360619at2"/>
<organism evidence="1 2">
    <name type="scientific">Paenibacillus ginsengarvi</name>
    <dbReference type="NCBI Taxonomy" id="400777"/>
    <lineage>
        <taxon>Bacteria</taxon>
        <taxon>Bacillati</taxon>
        <taxon>Bacillota</taxon>
        <taxon>Bacilli</taxon>
        <taxon>Bacillales</taxon>
        <taxon>Paenibacillaceae</taxon>
        <taxon>Paenibacillus</taxon>
    </lineage>
</organism>
<sequence>MLSFEQKLTILDSFPELVRKSVSLGRVNYHYEQSVHEKKTVAYHLHPNGSGYVYGAILSGYAADDKGYVQIRDFSEAELREIVAKSIQSLSVPAAASPKAGERRKRERWVGANQHVLTVTYEDELWYVHSGLNLDAAFETYDELEEYMQEEGYTRA</sequence>
<evidence type="ECO:0000313" key="1">
    <source>
        <dbReference type="EMBL" id="RKN84271.1"/>
    </source>
</evidence>
<accession>A0A3B0CH38</accession>
<proteinExistence type="predicted"/>
<evidence type="ECO:0000313" key="2">
    <source>
        <dbReference type="Proteomes" id="UP000282311"/>
    </source>
</evidence>
<reference evidence="1 2" key="1">
    <citation type="journal article" date="2007" name="Int. J. Syst. Evol. Microbiol.">
        <title>Paenibacillus ginsengarvi sp. nov., isolated from soil from ginseng cultivation.</title>
        <authorList>
            <person name="Yoon M.H."/>
            <person name="Ten L.N."/>
            <person name="Im W.T."/>
        </authorList>
    </citation>
    <scope>NUCLEOTIDE SEQUENCE [LARGE SCALE GENOMIC DNA]</scope>
    <source>
        <strain evidence="1 2">KCTC 13059</strain>
    </source>
</reference>